<sequence length="683" mass="73779">MFNVDDEKRPVPRASLLDISAGSSRTSKPATGSDAALRASSSASLLNRFVEVDEAAAQSHTAIRPTSQARESQPKAAQPQPQAAQPKTRSAPKAAATRARPKRALGDAGGRMARWLAGNDASGTGGGDTPPPGDRPLVDIKAVLRSVWQLRFVIAATTVLGAVAGVAIALSTPSIYLSESRLYIDPREVRLTDSDLSKQSLATEGILALVDSQLEVLRSRTVMEKVARDLDLQNDSEFSGTGAADGEVPPRTLQKLSDAIRVWRDPKTFIAIVEAQSRSPERSAQIVNHLVETFLGEETAAQSGFFQKTTAALDQRIAGLKSELDTAEKAIEEYKARNDIVGAGGELIADKQLLSLSDQVAAARNRIAEAKAKAEVSGRVRIDDVLTGAFPEEVGSIALAELRKQYAATRAQLSSLDASLGPRHPQRIAVVQSLDSSRAEIANELRRIAAASQTDLERAQRAEQDLVRQFAAQKARQINSSGEMVELRELERNAAATREIYESFLKRASETREEEKLTTKNIRVVSRAEPALLPKGPSRKIIVIGATLAGFFAGFGLGILLGIYRSLNGLFVRPKGGPTETVDPEPPEPGTDPDPLPGTHSQREEQLREMDLPPPFSPAAHHAQSLTAAYLASRELVKQEPSGKRSPRGFEPDEDVGIAQVQDDLRALRSRVESYSRQKVARR</sequence>
<proteinExistence type="predicted"/>
<accession>A0ACC5SPN2</accession>
<evidence type="ECO:0000313" key="2">
    <source>
        <dbReference type="Proteomes" id="UP000823773"/>
    </source>
</evidence>
<gene>
    <name evidence="1" type="ORF">J2Z19_000504</name>
</gene>
<protein>
    <submittedName>
        <fullName evidence="1">Uncharacterized protein involved in exopolysaccharide biosynthesis</fullName>
    </submittedName>
</protein>
<comment type="caution">
    <text evidence="1">The sequence shown here is derived from an EMBL/GenBank/DDBJ whole genome shotgun (WGS) entry which is preliminary data.</text>
</comment>
<dbReference type="Proteomes" id="UP000823773">
    <property type="component" value="Unassembled WGS sequence"/>
</dbReference>
<dbReference type="EMBL" id="JAGGJR010000001">
    <property type="protein sequence ID" value="MBP1870807.1"/>
    <property type="molecule type" value="Genomic_DNA"/>
</dbReference>
<keyword evidence="2" id="KW-1185">Reference proteome</keyword>
<reference evidence="1" key="1">
    <citation type="submission" date="2021-03" db="EMBL/GenBank/DDBJ databases">
        <title>Genomic Encyclopedia of Type Strains, Phase IV (KMG-IV): sequencing the most valuable type-strain genomes for metagenomic binning, comparative biology and taxonomic classification.</title>
        <authorList>
            <person name="Goeker M."/>
        </authorList>
    </citation>
    <scope>NUCLEOTIDE SEQUENCE</scope>
    <source>
        <strain evidence="1">DSM 18131</strain>
    </source>
</reference>
<organism evidence="1 2">
    <name type="scientific">Ensifer adhaerens</name>
    <name type="common">Sinorhizobium morelense</name>
    <dbReference type="NCBI Taxonomy" id="106592"/>
    <lineage>
        <taxon>Bacteria</taxon>
        <taxon>Pseudomonadati</taxon>
        <taxon>Pseudomonadota</taxon>
        <taxon>Alphaproteobacteria</taxon>
        <taxon>Hyphomicrobiales</taxon>
        <taxon>Rhizobiaceae</taxon>
        <taxon>Sinorhizobium/Ensifer group</taxon>
        <taxon>Ensifer</taxon>
    </lineage>
</organism>
<name>A0ACC5SPN2_ENSAD</name>
<evidence type="ECO:0000313" key="1">
    <source>
        <dbReference type="EMBL" id="MBP1870807.1"/>
    </source>
</evidence>